<dbReference type="InterPro" id="IPR000683">
    <property type="entry name" value="Gfo/Idh/MocA-like_OxRdtase_N"/>
</dbReference>
<dbReference type="InterPro" id="IPR055170">
    <property type="entry name" value="GFO_IDH_MocA-like_dom"/>
</dbReference>
<dbReference type="Proteomes" id="UP000295221">
    <property type="component" value="Unassembled WGS sequence"/>
</dbReference>
<dbReference type="Gene3D" id="3.40.50.720">
    <property type="entry name" value="NAD(P)-binding Rossmann-like Domain"/>
    <property type="match status" value="1"/>
</dbReference>
<dbReference type="Gene3D" id="3.30.360.10">
    <property type="entry name" value="Dihydrodipicolinate Reductase, domain 2"/>
    <property type="match status" value="1"/>
</dbReference>
<dbReference type="Pfam" id="PF01408">
    <property type="entry name" value="GFO_IDH_MocA"/>
    <property type="match status" value="1"/>
</dbReference>
<dbReference type="OrthoDB" id="9795543at2"/>
<dbReference type="AlphaFoldDB" id="A0A4V2RWM3"/>
<dbReference type="InterPro" id="IPR052515">
    <property type="entry name" value="Gfo/Idh/MocA_Oxidoreductase"/>
</dbReference>
<comment type="caution">
    <text evidence="3">The sequence shown here is derived from an EMBL/GenBank/DDBJ whole genome shotgun (WGS) entry which is preliminary data.</text>
</comment>
<gene>
    <name evidence="3" type="ORF">EV194_10391</name>
</gene>
<organism evidence="3 4">
    <name type="scientific">Natronoflexus pectinivorans</name>
    <dbReference type="NCBI Taxonomy" id="682526"/>
    <lineage>
        <taxon>Bacteria</taxon>
        <taxon>Pseudomonadati</taxon>
        <taxon>Bacteroidota</taxon>
        <taxon>Bacteroidia</taxon>
        <taxon>Marinilabiliales</taxon>
        <taxon>Marinilabiliaceae</taxon>
        <taxon>Natronoflexus</taxon>
    </lineage>
</organism>
<dbReference type="SUPFAM" id="SSF55347">
    <property type="entry name" value="Glyceraldehyde-3-phosphate dehydrogenase-like, C-terminal domain"/>
    <property type="match status" value="1"/>
</dbReference>
<protein>
    <submittedName>
        <fullName evidence="3">Putative dehydrogenase</fullName>
    </submittedName>
</protein>
<dbReference type="SUPFAM" id="SSF51735">
    <property type="entry name" value="NAD(P)-binding Rossmann-fold domains"/>
    <property type="match status" value="1"/>
</dbReference>
<dbReference type="RefSeq" id="WP_132433023.1">
    <property type="nucleotide sequence ID" value="NZ_SLWK01000003.1"/>
</dbReference>
<evidence type="ECO:0000259" key="1">
    <source>
        <dbReference type="Pfam" id="PF01408"/>
    </source>
</evidence>
<dbReference type="PANTHER" id="PTHR43249:SF1">
    <property type="entry name" value="D-GLUCOSIDE 3-DEHYDROGENASE"/>
    <property type="match status" value="1"/>
</dbReference>
<sequence>MAAKQVNWGMIGCGDVTEKKSGPAFNKIEKSTLVAVMRRNESLAADYAKRHGVSRWYSNASELINDPSVNAVYVATPPSTHAKYAIEAMKAGKPVYVEKPMAATYAECQEMLQVSEKTGVPLYVAYYRRTLPGFLKVKELIEEGQIGKPLLASIRLMRPALPEEMDEKTPAWRIDPKIAGGGIFYDLASHQLDFLDYLFGPITHVEGNAENRAGLYTAEDTIVASFKFENGVVGSGVWCFVTGESSREDKMEIIGTKGKIIFSGFGHNPIVLVKESGKLEFPYLNPDNIQYNLIKEVVESIQHKRTCVSTGITASRTNWVMERIVYG</sequence>
<keyword evidence="4" id="KW-1185">Reference proteome</keyword>
<dbReference type="PANTHER" id="PTHR43249">
    <property type="entry name" value="UDP-N-ACETYL-2-AMINO-2-DEOXY-D-GLUCURONATE OXIDASE"/>
    <property type="match status" value="1"/>
</dbReference>
<dbReference type="GO" id="GO:0000166">
    <property type="term" value="F:nucleotide binding"/>
    <property type="evidence" value="ECO:0007669"/>
    <property type="project" value="InterPro"/>
</dbReference>
<dbReference type="InterPro" id="IPR036291">
    <property type="entry name" value="NAD(P)-bd_dom_sf"/>
</dbReference>
<name>A0A4V2RWM3_9BACT</name>
<reference evidence="3 4" key="1">
    <citation type="submission" date="2019-03" db="EMBL/GenBank/DDBJ databases">
        <title>Genomic Encyclopedia of Type Strains, Phase IV (KMG-IV): sequencing the most valuable type-strain genomes for metagenomic binning, comparative biology and taxonomic classification.</title>
        <authorList>
            <person name="Goeker M."/>
        </authorList>
    </citation>
    <scope>NUCLEOTIDE SEQUENCE [LARGE SCALE GENOMIC DNA]</scope>
    <source>
        <strain evidence="3 4">DSM 24179</strain>
    </source>
</reference>
<evidence type="ECO:0000313" key="4">
    <source>
        <dbReference type="Proteomes" id="UP000295221"/>
    </source>
</evidence>
<proteinExistence type="predicted"/>
<accession>A0A4V2RWM3</accession>
<feature type="domain" description="Gfo/Idh/MocA-like oxidoreductase N-terminal" evidence="1">
    <location>
        <begin position="6"/>
        <end position="126"/>
    </location>
</feature>
<evidence type="ECO:0000259" key="2">
    <source>
        <dbReference type="Pfam" id="PF22725"/>
    </source>
</evidence>
<feature type="domain" description="GFO/IDH/MocA-like oxidoreductase" evidence="2">
    <location>
        <begin position="134"/>
        <end position="260"/>
    </location>
</feature>
<evidence type="ECO:0000313" key="3">
    <source>
        <dbReference type="EMBL" id="TCO09180.1"/>
    </source>
</evidence>
<dbReference type="EMBL" id="SLWK01000003">
    <property type="protein sequence ID" value="TCO09180.1"/>
    <property type="molecule type" value="Genomic_DNA"/>
</dbReference>
<dbReference type="Pfam" id="PF22725">
    <property type="entry name" value="GFO_IDH_MocA_C3"/>
    <property type="match status" value="1"/>
</dbReference>